<sequence>MLTSLICIALSSPSSTWRLLSTSSLSPFVTISTSTAYSASI</sequence>
<reference evidence="1" key="1">
    <citation type="submission" date="2023-03" db="UniProtKB">
        <authorList>
            <consortium name="EnsemblPlants"/>
        </authorList>
    </citation>
    <scope>IDENTIFICATION</scope>
</reference>
<name>A0A9I9E3T8_CUCME</name>
<organism evidence="1">
    <name type="scientific">Cucumis melo</name>
    <name type="common">Muskmelon</name>
    <dbReference type="NCBI Taxonomy" id="3656"/>
    <lineage>
        <taxon>Eukaryota</taxon>
        <taxon>Viridiplantae</taxon>
        <taxon>Streptophyta</taxon>
        <taxon>Embryophyta</taxon>
        <taxon>Tracheophyta</taxon>
        <taxon>Spermatophyta</taxon>
        <taxon>Magnoliopsida</taxon>
        <taxon>eudicotyledons</taxon>
        <taxon>Gunneridae</taxon>
        <taxon>Pentapetalae</taxon>
        <taxon>rosids</taxon>
        <taxon>fabids</taxon>
        <taxon>Cucurbitales</taxon>
        <taxon>Cucurbitaceae</taxon>
        <taxon>Benincaseae</taxon>
        <taxon>Cucumis</taxon>
    </lineage>
</organism>
<evidence type="ECO:0000313" key="1">
    <source>
        <dbReference type="EnsemblPlants" id="MELO3C028286.2.1"/>
    </source>
</evidence>
<dbReference type="Gramene" id="MELO3C028286.2.1">
    <property type="protein sequence ID" value="MELO3C028286.2.1"/>
    <property type="gene ID" value="MELO3C028286.2"/>
</dbReference>
<dbReference type="EnsemblPlants" id="MELO3C028286.2.1">
    <property type="protein sequence ID" value="MELO3C028286.2.1"/>
    <property type="gene ID" value="MELO3C028286.2"/>
</dbReference>
<protein>
    <submittedName>
        <fullName evidence="1">Uncharacterized protein</fullName>
    </submittedName>
</protein>
<proteinExistence type="predicted"/>
<dbReference type="AlphaFoldDB" id="A0A9I9E3T8"/>
<accession>A0A9I9E3T8</accession>